<geneLocation type="plasmid" evidence="2 3">
    <name>pSRIMR7</name>
</geneLocation>
<sequence length="60" mass="6115">MTILLRASKETEYTGAYPSCQAAASFPTSSHNRHGGPVGRGSTAYVAGPVSGGWSSSQSP</sequence>
<protein>
    <submittedName>
        <fullName evidence="2">Uncharacterized protein</fullName>
    </submittedName>
</protein>
<dbReference type="EMBL" id="CP094299">
    <property type="protein sequence ID" value="UNZ08740.1"/>
    <property type="molecule type" value="Genomic_DNA"/>
</dbReference>
<name>A0ABY3ZFW8_STRRM</name>
<evidence type="ECO:0000313" key="2">
    <source>
        <dbReference type="EMBL" id="UNZ08740.1"/>
    </source>
</evidence>
<evidence type="ECO:0000256" key="1">
    <source>
        <dbReference type="SAM" id="MobiDB-lite"/>
    </source>
</evidence>
<keyword evidence="2" id="KW-0614">Plasmid</keyword>
<evidence type="ECO:0000313" key="3">
    <source>
        <dbReference type="Proteomes" id="UP000829494"/>
    </source>
</evidence>
<proteinExistence type="predicted"/>
<keyword evidence="3" id="KW-1185">Reference proteome</keyword>
<accession>A0ABY3ZFW8</accession>
<feature type="region of interest" description="Disordered" evidence="1">
    <location>
        <begin position="24"/>
        <end position="60"/>
    </location>
</feature>
<organism evidence="2 3">
    <name type="scientific">Streptomyces rimosus subsp. rimosus</name>
    <dbReference type="NCBI Taxonomy" id="132474"/>
    <lineage>
        <taxon>Bacteria</taxon>
        <taxon>Bacillati</taxon>
        <taxon>Actinomycetota</taxon>
        <taxon>Actinomycetes</taxon>
        <taxon>Kitasatosporales</taxon>
        <taxon>Streptomycetaceae</taxon>
        <taxon>Streptomyces</taxon>
    </lineage>
</organism>
<gene>
    <name evidence="2" type="ORF">SRIMR7_41975</name>
</gene>
<dbReference type="Proteomes" id="UP000829494">
    <property type="component" value="Plasmid pSRIMR7"/>
</dbReference>
<reference evidence="2 3" key="1">
    <citation type="submission" date="2022-03" db="EMBL/GenBank/DDBJ databases">
        <title>Complete genome of Streptomyces rimosus ssp. rimosus R7 (=ATCC 10970).</title>
        <authorList>
            <person name="Beganovic S."/>
            <person name="Ruckert C."/>
            <person name="Busche T."/>
            <person name="Kalinowski J."/>
            <person name="Wittmann C."/>
        </authorList>
    </citation>
    <scope>NUCLEOTIDE SEQUENCE [LARGE SCALE GENOMIC DNA]</scope>
    <source>
        <strain evidence="2 3">R7</strain>
        <plasmid evidence="2 3">pSRIMR7</plasmid>
    </source>
</reference>